<protein>
    <submittedName>
        <fullName evidence="1">Uncharacterized protein</fullName>
    </submittedName>
</protein>
<dbReference type="HOGENOM" id="CLU_2974109_0_0_9"/>
<dbReference type="STRING" id="699246.HMPREF0868_1645"/>
<reference evidence="2" key="1">
    <citation type="submission" date="2009-12" db="EMBL/GenBank/DDBJ databases">
        <title>Sequence of Clostridiales genomosp. BVAB3 str. UPII9-5.</title>
        <authorList>
            <person name="Madupu R."/>
            <person name="Durkin A.S."/>
            <person name="Torralba M."/>
            <person name="Methe B."/>
            <person name="Sutton G.G."/>
            <person name="Strausberg R.L."/>
            <person name="Nelson K.E."/>
        </authorList>
    </citation>
    <scope>NUCLEOTIDE SEQUENCE [LARGE SCALE GENOMIC DNA]</scope>
    <source>
        <strain evidence="2">UPII9-5</strain>
    </source>
</reference>
<proteinExistence type="predicted"/>
<evidence type="ECO:0000313" key="1">
    <source>
        <dbReference type="EMBL" id="ADC91096.1"/>
    </source>
</evidence>
<evidence type="ECO:0000313" key="2">
    <source>
        <dbReference type="Proteomes" id="UP000008234"/>
    </source>
</evidence>
<dbReference type="AlphaFoldDB" id="D3QZK0"/>
<dbReference type="Proteomes" id="UP000008234">
    <property type="component" value="Chromosome"/>
</dbReference>
<organism evidence="1 2">
    <name type="scientific">Mageeibacillus indolicus (strain UPII9-5)</name>
    <name type="common">Clostridiales genomosp. BVAB3 (strain UPII9-5)</name>
    <dbReference type="NCBI Taxonomy" id="699246"/>
    <lineage>
        <taxon>Bacteria</taxon>
        <taxon>Bacillati</taxon>
        <taxon>Bacillota</taxon>
        <taxon>Clostridia</taxon>
        <taxon>Eubacteriales</taxon>
        <taxon>Oscillospiraceae</taxon>
        <taxon>Mageeibacillus</taxon>
    </lineage>
</organism>
<dbReference type="EMBL" id="CP001850">
    <property type="protein sequence ID" value="ADC91096.1"/>
    <property type="molecule type" value="Genomic_DNA"/>
</dbReference>
<name>D3QZK0_MAGIU</name>
<dbReference type="KEGG" id="clo:HMPREF0868_1645"/>
<accession>D3QZK0</accession>
<sequence length="58" mass="6179">MDWAITSPKLALMSLARLCGSSSICRPVFPVLALEVGGRWRDQLGAEAKAKAEAACCE</sequence>
<keyword evidence="2" id="KW-1185">Reference proteome</keyword>
<gene>
    <name evidence="1" type="ordered locus">HMPREF0868_1645</name>
</gene>